<dbReference type="OrthoDB" id="417966at2759"/>
<sequence length="122" mass="13357">MQIDHLRMTSFLQNLGCNTLPVLALEKTMGLQILEQLACARRFVGYMMAFGISFEQGRNSVTSTLRKSHAFLGQQTVQLYAQLLLSAYEVATPQGTAPGPGELNLAVLEAESQVLARVVKSK</sequence>
<dbReference type="AlphaFoldDB" id="A0A812M7U0"/>
<comment type="caution">
    <text evidence="1">The sequence shown here is derived from an EMBL/GenBank/DDBJ whole genome shotgun (WGS) entry which is preliminary data.</text>
</comment>
<proteinExistence type="predicted"/>
<protein>
    <submittedName>
        <fullName evidence="1">Uncharacterized protein</fullName>
    </submittedName>
</protein>
<name>A0A812M7U0_9DINO</name>
<reference evidence="1" key="1">
    <citation type="submission" date="2021-02" db="EMBL/GenBank/DDBJ databases">
        <authorList>
            <person name="Dougan E. K."/>
            <person name="Rhodes N."/>
            <person name="Thang M."/>
            <person name="Chan C."/>
        </authorList>
    </citation>
    <scope>NUCLEOTIDE SEQUENCE</scope>
</reference>
<dbReference type="Proteomes" id="UP000604046">
    <property type="component" value="Unassembled WGS sequence"/>
</dbReference>
<gene>
    <name evidence="1" type="ORF">SNAT2548_LOCUS13228</name>
</gene>
<evidence type="ECO:0000313" key="1">
    <source>
        <dbReference type="EMBL" id="CAE7256872.1"/>
    </source>
</evidence>
<evidence type="ECO:0000313" key="2">
    <source>
        <dbReference type="Proteomes" id="UP000604046"/>
    </source>
</evidence>
<keyword evidence="2" id="KW-1185">Reference proteome</keyword>
<dbReference type="EMBL" id="CAJNDS010001369">
    <property type="protein sequence ID" value="CAE7256872.1"/>
    <property type="molecule type" value="Genomic_DNA"/>
</dbReference>
<accession>A0A812M7U0</accession>
<organism evidence="1 2">
    <name type="scientific">Symbiodinium natans</name>
    <dbReference type="NCBI Taxonomy" id="878477"/>
    <lineage>
        <taxon>Eukaryota</taxon>
        <taxon>Sar</taxon>
        <taxon>Alveolata</taxon>
        <taxon>Dinophyceae</taxon>
        <taxon>Suessiales</taxon>
        <taxon>Symbiodiniaceae</taxon>
        <taxon>Symbiodinium</taxon>
    </lineage>
</organism>